<dbReference type="EnsemblPlants" id="TraesCS4A02G381300.1">
    <property type="protein sequence ID" value="TraesCS4A02G381300.1"/>
    <property type="gene ID" value="TraesCS4A02G381300"/>
</dbReference>
<dbReference type="Gramene" id="TraesCS4A02G380800.1">
    <property type="protein sequence ID" value="TraesCS4A02G380800.1"/>
    <property type="gene ID" value="TraesCS4A02G380800"/>
</dbReference>
<feature type="compositionally biased region" description="Pro residues" evidence="1">
    <location>
        <begin position="27"/>
        <end position="38"/>
    </location>
</feature>
<dbReference type="Pfam" id="PF07939">
    <property type="entry name" value="DUF1685"/>
    <property type="match status" value="1"/>
</dbReference>
<evidence type="ECO:0000313" key="2">
    <source>
        <dbReference type="EnsemblPlants" id="TraesCS4A02G380800.1"/>
    </source>
</evidence>
<dbReference type="Gramene" id="TraesLAC4A03G02137990.1">
    <property type="protein sequence ID" value="TraesLAC4A03G02137990.1"/>
    <property type="gene ID" value="TraesLAC4A03G02137990"/>
</dbReference>
<accession>A0A1D5X8W3</accession>
<evidence type="ECO:0000313" key="3">
    <source>
        <dbReference type="Proteomes" id="UP000019116"/>
    </source>
</evidence>
<dbReference type="Gramene" id="TraesSTA4A03G02182230.1">
    <property type="protein sequence ID" value="TraesSTA4A03G02182230.1"/>
    <property type="gene ID" value="TraesSTA4A03G02182230"/>
</dbReference>
<dbReference type="GeneID" id="123082953"/>
<dbReference type="Gramene" id="TraesLAC4A03G02138380.1">
    <property type="protein sequence ID" value="TraesLAC4A03G02138380.1"/>
    <property type="gene ID" value="TraesLAC4A03G02138380"/>
</dbReference>
<dbReference type="PANTHER" id="PTHR31865">
    <property type="entry name" value="OSJNBA0071G03.3 PROTEIN"/>
    <property type="match status" value="1"/>
</dbReference>
<dbReference type="Gramene" id="TraesLDM4A03G02183860.1">
    <property type="protein sequence ID" value="TraesLDM4A03G02183860.1"/>
    <property type="gene ID" value="TraesLDM4A03G02183860"/>
</dbReference>
<dbReference type="Gramene" id="TraesCS4A03G0947800.1">
    <property type="protein sequence ID" value="TraesCS4A03G0947800.1.CDS"/>
    <property type="gene ID" value="TraesCS4A03G0947800"/>
</dbReference>
<dbReference type="Gramene" id="TraesJUL4A03G02205000.1">
    <property type="protein sequence ID" value="TraesJUL4A03G02205000.1"/>
    <property type="gene ID" value="TraesJUL4A03G02205000"/>
</dbReference>
<dbReference type="Gramene" id="TraesNOR4A03G02207260.1">
    <property type="protein sequence ID" value="TraesNOR4A03G02207260.1"/>
    <property type="gene ID" value="TraesNOR4A03G02207260"/>
</dbReference>
<dbReference type="AlphaFoldDB" id="A0A1D5X8W3"/>
<dbReference type="Gramene" id="TraesCLE_scaffold_043425_01G000300.1">
    <property type="protein sequence ID" value="TraesCLE_scaffold_043425_01G000300.1"/>
    <property type="gene ID" value="TraesCLE_scaffold_043425_01G000300"/>
</dbReference>
<feature type="compositionally biased region" description="Low complexity" evidence="1">
    <location>
        <begin position="153"/>
        <end position="172"/>
    </location>
</feature>
<organism evidence="2">
    <name type="scientific">Triticum aestivum</name>
    <name type="common">Wheat</name>
    <dbReference type="NCBI Taxonomy" id="4565"/>
    <lineage>
        <taxon>Eukaryota</taxon>
        <taxon>Viridiplantae</taxon>
        <taxon>Streptophyta</taxon>
        <taxon>Embryophyta</taxon>
        <taxon>Tracheophyta</taxon>
        <taxon>Spermatophyta</taxon>
        <taxon>Magnoliopsida</taxon>
        <taxon>Liliopsida</taxon>
        <taxon>Poales</taxon>
        <taxon>Poaceae</taxon>
        <taxon>BOP clade</taxon>
        <taxon>Pooideae</taxon>
        <taxon>Triticodae</taxon>
        <taxon>Triticeae</taxon>
        <taxon>Triticinae</taxon>
        <taxon>Triticum</taxon>
    </lineage>
</organism>
<dbReference type="RefSeq" id="XP_044361069.1">
    <property type="nucleotide sequence ID" value="XM_044505134.1"/>
</dbReference>
<dbReference type="STRING" id="4565.A0A1D5X8W3"/>
<dbReference type="PANTHER" id="PTHR31865:SF0">
    <property type="entry name" value="EXPRESSED PROTEIN"/>
    <property type="match status" value="1"/>
</dbReference>
<dbReference type="Gramene" id="TraesLDM4A03G02183470.1">
    <property type="protein sequence ID" value="TraesLDM4A03G02183470.1"/>
    <property type="gene ID" value="TraesLDM4A03G02183470"/>
</dbReference>
<dbReference type="eggNOG" id="KOG4197">
    <property type="taxonomic scope" value="Eukaryota"/>
</dbReference>
<dbReference type="Gramene" id="TraesPARA_EIv1.0_1209630.1">
    <property type="protein sequence ID" value="TraesPARA_EIv1.0_1209630.1.CDS"/>
    <property type="gene ID" value="TraesPARA_EIv1.0_1209630"/>
</dbReference>
<keyword evidence="3" id="KW-1185">Reference proteome</keyword>
<dbReference type="Gramene" id="TraesCAD_scaffold_559991_01G000100.1">
    <property type="protein sequence ID" value="TraesCAD_scaffold_559991_01G000100.1"/>
    <property type="gene ID" value="TraesCAD_scaffold_559991_01G000100"/>
</dbReference>
<dbReference type="Proteomes" id="UP000019116">
    <property type="component" value="Chromosome 4A"/>
</dbReference>
<dbReference type="Gramene" id="TraesNOR4A03G02207630.1">
    <property type="protein sequence ID" value="TraesNOR4A03G02207630.1"/>
    <property type="gene ID" value="TraesNOR4A03G02207630"/>
</dbReference>
<evidence type="ECO:0000256" key="1">
    <source>
        <dbReference type="SAM" id="MobiDB-lite"/>
    </source>
</evidence>
<dbReference type="PaxDb" id="4565-Traes_4AL_85A871356.1"/>
<dbReference type="EnsemblPlants" id="TraesCS4A02G380800.1">
    <property type="protein sequence ID" value="TraesCS4A02G380800.1"/>
    <property type="gene ID" value="TraesCS4A02G380800"/>
</dbReference>
<dbReference type="Gramene" id="TraesSTA4A03G02182600.1">
    <property type="protein sequence ID" value="TraesSTA4A03G02182600.1"/>
    <property type="gene ID" value="TraesSTA4A03G02182600"/>
</dbReference>
<protein>
    <submittedName>
        <fullName evidence="2">Uncharacterized protein</fullName>
    </submittedName>
</protein>
<dbReference type="Gramene" id="TraesPARA_EIv1.0_1209930.1">
    <property type="protein sequence ID" value="TraesPARA_EIv1.0_1209930.1.CDS"/>
    <property type="gene ID" value="TraesPARA_EIv1.0_1209930"/>
</dbReference>
<dbReference type="Gramene" id="TraesCS4A03G0944900.1">
    <property type="protein sequence ID" value="TraesCS4A03G0944900.1.CDS"/>
    <property type="gene ID" value="TraesCS4A03G0944900"/>
</dbReference>
<feature type="region of interest" description="Disordered" evidence="1">
    <location>
        <begin position="153"/>
        <end position="181"/>
    </location>
</feature>
<dbReference type="InterPro" id="IPR012881">
    <property type="entry name" value="DUF1685"/>
</dbReference>
<reference evidence="2" key="2">
    <citation type="submission" date="2018-10" db="UniProtKB">
        <authorList>
            <consortium name="EnsemblPlants"/>
        </authorList>
    </citation>
    <scope>IDENTIFICATION</scope>
</reference>
<dbReference type="Gramene" id="TraesCS4A02G381300.1">
    <property type="protein sequence ID" value="TraesCS4A02G381300.1"/>
    <property type="gene ID" value="TraesCS4A02G381300"/>
</dbReference>
<name>A0A1D5X8W3_WHEAT</name>
<reference evidence="2" key="1">
    <citation type="submission" date="2018-08" db="EMBL/GenBank/DDBJ databases">
        <authorList>
            <person name="Rossello M."/>
        </authorList>
    </citation>
    <scope>NUCLEOTIDE SEQUENCE [LARGE SCALE GENOMIC DNA]</scope>
    <source>
        <strain evidence="2">cv. Chinese Spring</strain>
    </source>
</reference>
<dbReference type="Gramene" id="TraesROB_scaffold_504779_01G000100.1">
    <property type="protein sequence ID" value="TraesROB_scaffold_504779_01G000100.1"/>
    <property type="gene ID" value="TraesROB_scaffold_504779_01G000100"/>
</dbReference>
<feature type="region of interest" description="Disordered" evidence="1">
    <location>
        <begin position="1"/>
        <end position="44"/>
    </location>
</feature>
<sequence length="205" mass="21872">MWSSDSEPDYAAGGATASSSTCSSNPSTPPLPCPPQPPPRRHKNIAGVAATCKRAEEAEDVWHGARWEAVWPRHPKPVVVAAEETGSTGAASSPCGGDGVRRARSLTDEDLEELKGCADLGFGFSYDGIPELRGTLLALELCYSMSQRFLDQPQAPQEQETAATPTTSPPVANWKISSPGDSTEEVKARLRYWAQAVACTVRLCS</sequence>
<dbReference type="Gramene" id="TraesJUL4A03G02204630.1">
    <property type="protein sequence ID" value="TraesJUL4A03G02204630.1"/>
    <property type="gene ID" value="TraesJUL4A03G02204630"/>
</dbReference>
<gene>
    <name evidence="2" type="primary">LOC123082953</name>
</gene>
<proteinExistence type="predicted"/>
<dbReference type="Gramene" id="TraesSYM4A03G02213030.1">
    <property type="protein sequence ID" value="TraesSYM4A03G02213030.1"/>
    <property type="gene ID" value="TraesSYM4A03G02213030"/>
</dbReference>
<dbReference type="Gramene" id="TraesSYM4A03G02212640.1">
    <property type="protein sequence ID" value="TraesSYM4A03G02212640.1"/>
    <property type="gene ID" value="TraesSYM4A03G02212640"/>
</dbReference>
<dbReference type="OrthoDB" id="1918709at2759"/>
<dbReference type="Gramene" id="TraesJAG4A03G02186180.1">
    <property type="protein sequence ID" value="TraesJAG4A03G02186180.1"/>
    <property type="gene ID" value="TraesJAG4A03G02186180"/>
</dbReference>